<dbReference type="Gene3D" id="3.40.50.300">
    <property type="entry name" value="P-loop containing nucleotide triphosphate hydrolases"/>
    <property type="match status" value="2"/>
</dbReference>
<dbReference type="CDD" id="cd18577">
    <property type="entry name" value="ABC_6TM_Pgp_ABCB1_D1_like"/>
    <property type="match status" value="1"/>
</dbReference>
<evidence type="ECO:0000313" key="15">
    <source>
        <dbReference type="EMBL" id="ONK81535.1"/>
    </source>
</evidence>
<accession>A0A5P1FTA0</accession>
<evidence type="ECO:0000256" key="5">
    <source>
        <dbReference type="ARBA" id="ARBA00022737"/>
    </source>
</evidence>
<dbReference type="InterPro" id="IPR039421">
    <property type="entry name" value="Type_1_exporter"/>
</dbReference>
<dbReference type="PROSITE" id="PS50893">
    <property type="entry name" value="ABC_TRANSPORTER_2"/>
    <property type="match status" value="2"/>
</dbReference>
<feature type="compositionally biased region" description="Low complexity" evidence="11">
    <location>
        <begin position="603"/>
        <end position="614"/>
    </location>
</feature>
<dbReference type="FunFam" id="1.20.1560.10:FF:000009">
    <property type="entry name" value="ABC transporter B family member 1"/>
    <property type="match status" value="1"/>
</dbReference>
<dbReference type="PROSITE" id="PS00211">
    <property type="entry name" value="ABC_TRANSPORTER_1"/>
    <property type="match status" value="2"/>
</dbReference>
<evidence type="ECO:0000256" key="2">
    <source>
        <dbReference type="ARBA" id="ARBA00007577"/>
    </source>
</evidence>
<keyword evidence="7" id="KW-0067">ATP-binding</keyword>
<sequence>MGQRSPSPRPSGSGHRKRKRDHGSSCSNRGESFRKGKQRRAPGGGGNRQWTFSSRDLSAYKKVSCWMVSGERQATRIRGLYLKNILRQDIAFFDNETTTGQVIGRMSGDTILIQEAIGEKVGRCIQLVSTFFGGFIVAFARGWLLTLVMLSSIPLIIASGAVLSLIISKLSSRGQKAYAEAGTVVEQTVSSIRTVVSFTGEKQAIENYTRLVKRAYKSAVQEGIASGLGVGCVLLILFGSYALAIWFGSKLIVKKGYTGGSVINVMTAVMTGGMSLGQASPCIAAFASGQAAAYKMFETINRKPSIDANEMNGLVLEDVKGDIELKDIYFSYPARPDHLIFDGFSLYIPSGTTMALVGESGSGKSTVVSLVERFYDPQSGEVLIDGVNLKSLRLKWIRKKIGLVSQEPILFTTTIRENIAYGKEDATNEEIRRAMELANASKFIDKMPNGLDTMVGEHGTQLSGGQKQRIAIARAILKNPKILLLDEATSALDAESERIVQDALLRIMVDRTTIVVAHRLSTVKNADSISVVHRGKLIEQGSHSELIKDLDGAYSQLVRLQEINNESEEVPSSEPEKSASIFHSTKSFGRYNSQRASFKRSTSKGSSPSRSGRRSFTLSFQLPGSFSIQDESHEYEQKDLESKQEARKSVSMTRLLSLNKPEIPILLLGVLAAAVHGVIFPVFGILMSSAIKSFFKPPNELLKDAQFWALLYFVLGIISLFSVPFQHLFFGMAGGRLVKRIRTLSFARMVHQEISWFDEPSNSSGAIGARLSSDAIAVKSLVGDLVSLWVQNIATFTSGLLIAMIANWKLSLIILVLLPFVGSQGFIQMMSMKGFSGDAKVMYEEASQVASDAVSSIRTVASFCAEQKVIAAYTKKCEGPMNHGVRQGLINGGCFGLSNCCLFCAYALCFYVGAHFIHNGSATFGDVFKVFYALTMAAIGISQSSAFGPDINKAMDSTASIFALIDRKSKIDSSIDEGTVFAHVRGEIEFKHVSFKYPSRPTVQIFRDLILSIPSGKTVALVGESGSGKSTVISLLERFYDPDSGTILLDGTEINKLNLDWLRQQMGLVSQEPVLFGGTIRSNIAYGKKGEVTEDEITAAAEAANAHRFISSLPHGYDTNVGERGVQLSGGQKQRIAIARAIIKNPRILLLDEATSALDAESERVVQEALDRVMKGRTAVVVAHRLSTIQGADIIAVVKNGVIAEQGRHEELMQLVDGAYASLVALHSSPSS</sequence>
<dbReference type="GO" id="GO:0005743">
    <property type="term" value="C:mitochondrial inner membrane"/>
    <property type="evidence" value="ECO:0007669"/>
    <property type="project" value="TreeGrafter"/>
</dbReference>
<dbReference type="Gene3D" id="1.20.1560.10">
    <property type="entry name" value="ABC transporter type 1, transmembrane domain"/>
    <property type="match status" value="1"/>
</dbReference>
<evidence type="ECO:0000256" key="10">
    <source>
        <dbReference type="ARBA" id="ARBA00023180"/>
    </source>
</evidence>
<gene>
    <name evidence="15" type="ORF">A4U43_C01F30260</name>
</gene>
<dbReference type="SMART" id="SM00382">
    <property type="entry name" value="AAA"/>
    <property type="match status" value="2"/>
</dbReference>
<proteinExistence type="inferred from homology"/>
<feature type="region of interest" description="Disordered" evidence="11">
    <location>
        <begin position="1"/>
        <end position="50"/>
    </location>
</feature>
<dbReference type="Proteomes" id="UP000243459">
    <property type="component" value="Chromosome 1"/>
</dbReference>
<feature type="domain" description="ABC transmembrane type-1" evidence="14">
    <location>
        <begin position="65"/>
        <end position="288"/>
    </location>
</feature>
<dbReference type="CDD" id="cd18578">
    <property type="entry name" value="ABC_6TM_Pgp_ABCB1_D2_like"/>
    <property type="match status" value="1"/>
</dbReference>
<feature type="domain" description="ABC transporter" evidence="13">
    <location>
        <begin position="323"/>
        <end position="559"/>
    </location>
</feature>
<dbReference type="Pfam" id="PF00664">
    <property type="entry name" value="ABC_membrane"/>
    <property type="match status" value="2"/>
</dbReference>
<organism evidence="15 16">
    <name type="scientific">Asparagus officinalis</name>
    <name type="common">Garden asparagus</name>
    <dbReference type="NCBI Taxonomy" id="4686"/>
    <lineage>
        <taxon>Eukaryota</taxon>
        <taxon>Viridiplantae</taxon>
        <taxon>Streptophyta</taxon>
        <taxon>Embryophyta</taxon>
        <taxon>Tracheophyta</taxon>
        <taxon>Spermatophyta</taxon>
        <taxon>Magnoliopsida</taxon>
        <taxon>Liliopsida</taxon>
        <taxon>Asparagales</taxon>
        <taxon>Asparagaceae</taxon>
        <taxon>Asparagoideae</taxon>
        <taxon>Asparagus</taxon>
    </lineage>
</organism>
<dbReference type="AlphaFoldDB" id="A0A5P1FTA0"/>
<feature type="transmembrane region" description="Helical" evidence="12">
    <location>
        <begin position="223"/>
        <end position="247"/>
    </location>
</feature>
<dbReference type="InterPro" id="IPR003593">
    <property type="entry name" value="AAA+_ATPase"/>
</dbReference>
<feature type="domain" description="ABC transporter" evidence="13">
    <location>
        <begin position="988"/>
        <end position="1225"/>
    </location>
</feature>
<evidence type="ECO:0000256" key="8">
    <source>
        <dbReference type="ARBA" id="ARBA00022989"/>
    </source>
</evidence>
<keyword evidence="3" id="KW-0813">Transport</keyword>
<evidence type="ECO:0000256" key="9">
    <source>
        <dbReference type="ARBA" id="ARBA00023136"/>
    </source>
</evidence>
<dbReference type="GO" id="GO:0015421">
    <property type="term" value="F:ABC-type oligopeptide transporter activity"/>
    <property type="evidence" value="ECO:0007669"/>
    <property type="project" value="TreeGrafter"/>
</dbReference>
<dbReference type="InterPro" id="IPR036640">
    <property type="entry name" value="ABC1_TM_sf"/>
</dbReference>
<dbReference type="OMA" id="IMSGAMA"/>
<comment type="similarity">
    <text evidence="2">Belongs to the ABC transporter superfamily. ABCB family. Multidrug resistance exporter (TC 3.A.1.201) subfamily.</text>
</comment>
<dbReference type="SUPFAM" id="SSF52540">
    <property type="entry name" value="P-loop containing nucleoside triphosphate hydrolases"/>
    <property type="match status" value="2"/>
</dbReference>
<feature type="compositionally biased region" description="Low complexity" evidence="11">
    <location>
        <begin position="1"/>
        <end position="13"/>
    </location>
</feature>
<evidence type="ECO:0000259" key="13">
    <source>
        <dbReference type="PROSITE" id="PS50893"/>
    </source>
</evidence>
<evidence type="ECO:0000256" key="6">
    <source>
        <dbReference type="ARBA" id="ARBA00022741"/>
    </source>
</evidence>
<dbReference type="CDD" id="cd03249">
    <property type="entry name" value="ABC_MTABC3_MDL1_MDL2"/>
    <property type="match status" value="2"/>
</dbReference>
<feature type="transmembrane region" description="Helical" evidence="12">
    <location>
        <begin position="707"/>
        <end position="730"/>
    </location>
</feature>
<dbReference type="InterPro" id="IPR017871">
    <property type="entry name" value="ABC_transporter-like_CS"/>
</dbReference>
<evidence type="ECO:0000256" key="4">
    <source>
        <dbReference type="ARBA" id="ARBA00022692"/>
    </source>
</evidence>
<dbReference type="Pfam" id="PF00005">
    <property type="entry name" value="ABC_tran"/>
    <property type="match status" value="2"/>
</dbReference>
<dbReference type="InterPro" id="IPR011527">
    <property type="entry name" value="ABC1_TM_dom"/>
</dbReference>
<keyword evidence="5" id="KW-0677">Repeat</keyword>
<dbReference type="EMBL" id="CM007381">
    <property type="protein sequence ID" value="ONK81535.1"/>
    <property type="molecule type" value="Genomic_DNA"/>
</dbReference>
<dbReference type="PANTHER" id="PTHR43394">
    <property type="entry name" value="ATP-DEPENDENT PERMEASE MDL1, MITOCHONDRIAL"/>
    <property type="match status" value="1"/>
</dbReference>
<dbReference type="GO" id="GO:0016887">
    <property type="term" value="F:ATP hydrolysis activity"/>
    <property type="evidence" value="ECO:0007669"/>
    <property type="project" value="InterPro"/>
</dbReference>
<dbReference type="GO" id="GO:0005524">
    <property type="term" value="F:ATP binding"/>
    <property type="evidence" value="ECO:0007669"/>
    <property type="project" value="UniProtKB-KW"/>
</dbReference>
<keyword evidence="8 12" id="KW-1133">Transmembrane helix</keyword>
<dbReference type="GO" id="GO:0010329">
    <property type="term" value="F:auxin efflux transmembrane transporter activity"/>
    <property type="evidence" value="ECO:0007669"/>
    <property type="project" value="UniProtKB-ARBA"/>
</dbReference>
<evidence type="ECO:0000259" key="14">
    <source>
        <dbReference type="PROSITE" id="PS50929"/>
    </source>
</evidence>
<evidence type="ECO:0000256" key="3">
    <source>
        <dbReference type="ARBA" id="ARBA00022448"/>
    </source>
</evidence>
<dbReference type="PROSITE" id="PS50929">
    <property type="entry name" value="ABC_TM1F"/>
    <property type="match status" value="2"/>
</dbReference>
<protein>
    <submittedName>
        <fullName evidence="15">Uncharacterized protein</fullName>
    </submittedName>
</protein>
<dbReference type="GO" id="GO:0005886">
    <property type="term" value="C:plasma membrane"/>
    <property type="evidence" value="ECO:0007669"/>
    <property type="project" value="UniProtKB-SubCell"/>
</dbReference>
<feature type="transmembrane region" description="Helical" evidence="12">
    <location>
        <begin position="793"/>
        <end position="821"/>
    </location>
</feature>
<dbReference type="InterPro" id="IPR003439">
    <property type="entry name" value="ABC_transporter-like_ATP-bd"/>
</dbReference>
<feature type="region of interest" description="Disordered" evidence="11">
    <location>
        <begin position="593"/>
        <end position="614"/>
    </location>
</feature>
<dbReference type="SUPFAM" id="SSF90123">
    <property type="entry name" value="ABC transporter transmembrane region"/>
    <property type="match status" value="2"/>
</dbReference>
<keyword evidence="16" id="KW-1185">Reference proteome</keyword>
<dbReference type="Gramene" id="ONK81535">
    <property type="protein sequence ID" value="ONK81535"/>
    <property type="gene ID" value="A4U43_C01F30260"/>
</dbReference>
<keyword evidence="10" id="KW-0325">Glycoprotein</keyword>
<feature type="transmembrane region" description="Helical" evidence="12">
    <location>
        <begin position="146"/>
        <end position="167"/>
    </location>
</feature>
<feature type="transmembrane region" description="Helical" evidence="12">
    <location>
        <begin position="663"/>
        <end position="686"/>
    </location>
</feature>
<evidence type="ECO:0000256" key="11">
    <source>
        <dbReference type="SAM" id="MobiDB-lite"/>
    </source>
</evidence>
<reference evidence="16" key="1">
    <citation type="journal article" date="2017" name="Nat. Commun.">
        <title>The asparagus genome sheds light on the origin and evolution of a young Y chromosome.</title>
        <authorList>
            <person name="Harkess A."/>
            <person name="Zhou J."/>
            <person name="Xu C."/>
            <person name="Bowers J.E."/>
            <person name="Van der Hulst R."/>
            <person name="Ayyampalayam S."/>
            <person name="Mercati F."/>
            <person name="Riccardi P."/>
            <person name="McKain M.R."/>
            <person name="Kakrana A."/>
            <person name="Tang H."/>
            <person name="Ray J."/>
            <person name="Groenendijk J."/>
            <person name="Arikit S."/>
            <person name="Mathioni S.M."/>
            <person name="Nakano M."/>
            <person name="Shan H."/>
            <person name="Telgmann-Rauber A."/>
            <person name="Kanno A."/>
            <person name="Yue Z."/>
            <person name="Chen H."/>
            <person name="Li W."/>
            <person name="Chen Y."/>
            <person name="Xu X."/>
            <person name="Zhang Y."/>
            <person name="Luo S."/>
            <person name="Chen H."/>
            <person name="Gao J."/>
            <person name="Mao Z."/>
            <person name="Pires J.C."/>
            <person name="Luo M."/>
            <person name="Kudrna D."/>
            <person name="Wing R.A."/>
            <person name="Meyers B.C."/>
            <person name="Yi K."/>
            <person name="Kong H."/>
            <person name="Lavrijsen P."/>
            <person name="Sunseri F."/>
            <person name="Falavigna A."/>
            <person name="Ye Y."/>
            <person name="Leebens-Mack J.H."/>
            <person name="Chen G."/>
        </authorList>
    </citation>
    <scope>NUCLEOTIDE SEQUENCE [LARGE SCALE GENOMIC DNA]</scope>
    <source>
        <strain evidence="16">cv. DH0086</strain>
    </source>
</reference>
<dbReference type="FunFam" id="3.40.50.300:FF:000066">
    <property type="entry name" value="ABC transporter B family member 1"/>
    <property type="match status" value="2"/>
</dbReference>
<keyword evidence="4 12" id="KW-0812">Transmembrane</keyword>
<comment type="subcellular location">
    <subcellularLocation>
        <location evidence="1">Cell membrane</location>
        <topology evidence="1">Multi-pass membrane protein</topology>
    </subcellularLocation>
</comment>
<evidence type="ECO:0000256" key="12">
    <source>
        <dbReference type="SAM" id="Phobius"/>
    </source>
</evidence>
<feature type="domain" description="ABC transmembrane type-1" evidence="14">
    <location>
        <begin position="667"/>
        <end position="953"/>
    </location>
</feature>
<dbReference type="GO" id="GO:0090374">
    <property type="term" value="P:oligopeptide export from mitochondrion"/>
    <property type="evidence" value="ECO:0007669"/>
    <property type="project" value="TreeGrafter"/>
</dbReference>
<dbReference type="InterPro" id="IPR027417">
    <property type="entry name" value="P-loop_NTPase"/>
</dbReference>
<keyword evidence="6" id="KW-0547">Nucleotide-binding</keyword>
<dbReference type="GO" id="GO:0010328">
    <property type="term" value="F:auxin influx transmembrane transporter activity"/>
    <property type="evidence" value="ECO:0007669"/>
    <property type="project" value="UniProtKB-ARBA"/>
</dbReference>
<evidence type="ECO:0000313" key="16">
    <source>
        <dbReference type="Proteomes" id="UP000243459"/>
    </source>
</evidence>
<name>A0A5P1FTA0_ASPOF</name>
<keyword evidence="9 12" id="KW-0472">Membrane</keyword>
<evidence type="ECO:0000256" key="1">
    <source>
        <dbReference type="ARBA" id="ARBA00004651"/>
    </source>
</evidence>
<dbReference type="PANTHER" id="PTHR43394:SF16">
    <property type="entry name" value="ABC TRANSPORTER B FAMILY MEMBER 4-LIKE ISOFORM X1"/>
    <property type="match status" value="1"/>
</dbReference>
<evidence type="ECO:0000256" key="7">
    <source>
        <dbReference type="ARBA" id="ARBA00022840"/>
    </source>
</evidence>